<dbReference type="AlphaFoldDB" id="A0AAI9I1W4"/>
<reference evidence="1" key="1">
    <citation type="submission" date="2024-02" db="EMBL/GenBank/DDBJ databases">
        <authorList>
            <consortium name="Clinical and Environmental Microbiology Branch: Whole genome sequencing antimicrobial resistance pathogens in the healthcare setting"/>
        </authorList>
    </citation>
    <scope>NUCLEOTIDE SEQUENCE</scope>
    <source>
        <strain evidence="1">2020GO-00142</strain>
    </source>
</reference>
<gene>
    <name evidence="1" type="ORF">JRA39_003069</name>
</gene>
<organism evidence="1">
    <name type="scientific">Providencia stuartii</name>
    <dbReference type="NCBI Taxonomy" id="588"/>
    <lineage>
        <taxon>Bacteria</taxon>
        <taxon>Pseudomonadati</taxon>
        <taxon>Pseudomonadota</taxon>
        <taxon>Gammaproteobacteria</taxon>
        <taxon>Enterobacterales</taxon>
        <taxon>Morganellaceae</taxon>
        <taxon>Providencia</taxon>
    </lineage>
</organism>
<sequence length="63" mass="6945">MGGFFAFGGCDTVLSSFCLTVTTKHQPHPRRFLANPALANRILIANTLSRDKGMAHYSTYFHG</sequence>
<evidence type="ECO:0000313" key="1">
    <source>
        <dbReference type="EMBL" id="EMP9433982.1"/>
    </source>
</evidence>
<dbReference type="EMBL" id="AAZDVE040000027">
    <property type="protein sequence ID" value="EMP9433982.1"/>
    <property type="molecule type" value="Genomic_DNA"/>
</dbReference>
<proteinExistence type="predicted"/>
<comment type="caution">
    <text evidence="1">The sequence shown here is derived from an EMBL/GenBank/DDBJ whole genome shotgun (WGS) entry which is preliminary data.</text>
</comment>
<accession>A0AAI9I1W4</accession>
<protein>
    <submittedName>
        <fullName evidence="1">Uncharacterized protein</fullName>
    </submittedName>
</protein>
<name>A0AAI9I1W4_PROST</name>